<dbReference type="Pfam" id="PF13870">
    <property type="entry name" value="CCDC113_CCDC96_CC"/>
    <property type="match status" value="1"/>
</dbReference>
<dbReference type="OrthoDB" id="10259713at2759"/>
<evidence type="ECO:0000256" key="7">
    <source>
        <dbReference type="SAM" id="Coils"/>
    </source>
</evidence>
<dbReference type="PANTHER" id="PTHR15654:SF2">
    <property type="entry name" value="COILED-COIL DOMAIN-CONTAINING PROTEIN 113"/>
    <property type="match status" value="1"/>
</dbReference>
<evidence type="ECO:0000256" key="1">
    <source>
        <dbReference type="ARBA" id="ARBA00004138"/>
    </source>
</evidence>
<evidence type="ECO:0000313" key="10">
    <source>
        <dbReference type="EMBL" id="JAC04628.1"/>
    </source>
</evidence>
<feature type="coiled-coil region" evidence="7">
    <location>
        <begin position="366"/>
        <end position="432"/>
    </location>
</feature>
<reference evidence="10" key="1">
    <citation type="submission" date="2013-07" db="EMBL/GenBank/DDBJ databases">
        <authorList>
            <person name="Geib S."/>
        </authorList>
    </citation>
    <scope>NUCLEOTIDE SEQUENCE</scope>
</reference>
<sequence length="450" mass="51981">MSLTKSEGDNNIAQLNGLDMRVRSPFQPTENTADEFTLETFINNLQLDVYRLMNDEERIEYLERFDALDMFMAVQEINRELAVVKLENHFLTDFLERNDPKMLIGLKTRRMTASLQRRVTTTPSSGGSARLSTATPRRSIGSRPSETVSMYNTSQSNWTGASKKGPLGMHTGQLEYRLNYKSKCDMAEKATTEVEKRVNDIESKAMQTIKLLNARIEELQFRHDETVETIKNFQLHFLKDERDVAFLETAGEKQIERKFKKFVNNWLKNARALLSTMRLRITALHENCQQLRSDLITKSDLSGILSAVDFEQLMIKRNELLNSLDEKNAHMAGLKSVTGKASLAMSEEKQIMMNIEEESKSIANKTIDVIKNVSQLEKEAKAVEEENKKELKVLQALKEQLERYQAPSVNQYVEKKDELLVLEKEEKMLQRKIYILNMKLNNVYKRCTKM</sequence>
<dbReference type="GO" id="GO:0005930">
    <property type="term" value="C:axoneme"/>
    <property type="evidence" value="ECO:0007669"/>
    <property type="project" value="TreeGrafter"/>
</dbReference>
<dbReference type="InterPro" id="IPR051885">
    <property type="entry name" value="CC_CF"/>
</dbReference>
<evidence type="ECO:0000256" key="6">
    <source>
        <dbReference type="ARBA" id="ARBA00044798"/>
    </source>
</evidence>
<comment type="subcellular location">
    <subcellularLocation>
        <location evidence="1">Cell projection</location>
        <location evidence="1">Cilium</location>
    </subcellularLocation>
</comment>
<dbReference type="GO" id="GO:0060271">
    <property type="term" value="P:cilium assembly"/>
    <property type="evidence" value="ECO:0007669"/>
    <property type="project" value="TreeGrafter"/>
</dbReference>
<dbReference type="InterPro" id="IPR025254">
    <property type="entry name" value="CCDC113/CCDC96_CC"/>
</dbReference>
<dbReference type="KEGG" id="ccat:101459680"/>
<proteinExistence type="evidence at transcript level"/>
<keyword evidence="4" id="KW-0966">Cell projection</keyword>
<feature type="compositionally biased region" description="Polar residues" evidence="8">
    <location>
        <begin position="117"/>
        <end position="160"/>
    </location>
</feature>
<evidence type="ECO:0000256" key="8">
    <source>
        <dbReference type="SAM" id="MobiDB-lite"/>
    </source>
</evidence>
<gene>
    <name evidence="10" type="primary">CC113</name>
</gene>
<accession>W8BZ89</accession>
<organism evidence="10">
    <name type="scientific">Ceratitis capitata</name>
    <name type="common">Mediterranean fruit fly</name>
    <name type="synonym">Tephritis capitata</name>
    <dbReference type="NCBI Taxonomy" id="7213"/>
    <lineage>
        <taxon>Eukaryota</taxon>
        <taxon>Metazoa</taxon>
        <taxon>Ecdysozoa</taxon>
        <taxon>Arthropoda</taxon>
        <taxon>Hexapoda</taxon>
        <taxon>Insecta</taxon>
        <taxon>Pterygota</taxon>
        <taxon>Neoptera</taxon>
        <taxon>Endopterygota</taxon>
        <taxon>Diptera</taxon>
        <taxon>Brachycera</taxon>
        <taxon>Muscomorpha</taxon>
        <taxon>Tephritoidea</taxon>
        <taxon>Tephritidae</taxon>
        <taxon>Ceratitis</taxon>
        <taxon>Ceratitis</taxon>
    </lineage>
</organism>
<dbReference type="GeneID" id="101459680"/>
<name>W8BZ89_CERCA</name>
<dbReference type="PANTHER" id="PTHR15654">
    <property type="entry name" value="COILED-COIL DOMAIN-CONTAINING PROTEIN 113-RELATED"/>
    <property type="match status" value="1"/>
</dbReference>
<keyword evidence="2" id="KW-0970">Cilium biogenesis/degradation</keyword>
<feature type="region of interest" description="Disordered" evidence="8">
    <location>
        <begin position="117"/>
        <end position="165"/>
    </location>
</feature>
<feature type="domain" description="CCDC113/CCDC96 coiled-coil" evidence="9">
    <location>
        <begin position="268"/>
        <end position="441"/>
    </location>
</feature>
<evidence type="ECO:0000259" key="9">
    <source>
        <dbReference type="Pfam" id="PF13870"/>
    </source>
</evidence>
<evidence type="ECO:0000256" key="3">
    <source>
        <dbReference type="ARBA" id="ARBA00023054"/>
    </source>
</evidence>
<evidence type="ECO:0000256" key="2">
    <source>
        <dbReference type="ARBA" id="ARBA00022794"/>
    </source>
</evidence>
<dbReference type="GO" id="GO:0036064">
    <property type="term" value="C:ciliary basal body"/>
    <property type="evidence" value="ECO:0007669"/>
    <property type="project" value="TreeGrafter"/>
</dbReference>
<comment type="similarity">
    <text evidence="5">Belongs to the CFAP263 family.</text>
</comment>
<reference evidence="10" key="2">
    <citation type="journal article" date="2014" name="BMC Genomics">
        <title>A genomic perspective to assessing quality of mass-reared SIT flies used in Mediterranean fruit fly (Ceratitis capitata) eradication in California.</title>
        <authorList>
            <person name="Calla B."/>
            <person name="Hall B."/>
            <person name="Hou S."/>
            <person name="Geib S.M."/>
        </authorList>
    </citation>
    <scope>NUCLEOTIDE SEQUENCE</scope>
</reference>
<dbReference type="EMBL" id="GAMC01001928">
    <property type="protein sequence ID" value="JAC04628.1"/>
    <property type="molecule type" value="mRNA"/>
</dbReference>
<evidence type="ECO:0000256" key="5">
    <source>
        <dbReference type="ARBA" id="ARBA00044506"/>
    </source>
</evidence>
<protein>
    <recommendedName>
        <fullName evidence="6">Cilia- and flagella-associated protein 263</fullName>
    </recommendedName>
</protein>
<dbReference type="AlphaFoldDB" id="W8BZ89"/>
<keyword evidence="3 7" id="KW-0175">Coiled coil</keyword>
<evidence type="ECO:0000256" key="4">
    <source>
        <dbReference type="ARBA" id="ARBA00023273"/>
    </source>
</evidence>